<dbReference type="PANTHER" id="PTHR35487">
    <property type="entry name" value="DUF3824 DOMAIN-CONTAINING PROTEIN"/>
    <property type="match status" value="1"/>
</dbReference>
<accession>A0AAQ3M8L2</accession>
<feature type="region of interest" description="Disordered" evidence="1">
    <location>
        <begin position="120"/>
        <end position="152"/>
    </location>
</feature>
<feature type="compositionally biased region" description="Polar residues" evidence="1">
    <location>
        <begin position="760"/>
        <end position="771"/>
    </location>
</feature>
<feature type="domain" description="DUF3824" evidence="2">
    <location>
        <begin position="493"/>
        <end position="585"/>
    </location>
</feature>
<proteinExistence type="predicted"/>
<feature type="domain" description="DUF3824" evidence="2">
    <location>
        <begin position="612"/>
        <end position="777"/>
    </location>
</feature>
<feature type="compositionally biased region" description="Basic and acidic residues" evidence="1">
    <location>
        <begin position="860"/>
        <end position="869"/>
    </location>
</feature>
<feature type="compositionally biased region" description="Basic and acidic residues" evidence="1">
    <location>
        <begin position="522"/>
        <end position="539"/>
    </location>
</feature>
<feature type="compositionally biased region" description="Basic residues" evidence="1">
    <location>
        <begin position="357"/>
        <end position="369"/>
    </location>
</feature>
<feature type="region of interest" description="Disordered" evidence="1">
    <location>
        <begin position="480"/>
        <end position="499"/>
    </location>
</feature>
<evidence type="ECO:0000256" key="1">
    <source>
        <dbReference type="SAM" id="MobiDB-lite"/>
    </source>
</evidence>
<feature type="compositionally biased region" description="Basic and acidic residues" evidence="1">
    <location>
        <begin position="636"/>
        <end position="653"/>
    </location>
</feature>
<feature type="domain" description="DUF3824" evidence="2">
    <location>
        <begin position="391"/>
        <end position="459"/>
    </location>
</feature>
<reference evidence="3 4" key="1">
    <citation type="submission" date="2023-11" db="EMBL/GenBank/DDBJ databases">
        <title>An acidophilic fungus is an integral part of prey digestion in a carnivorous sundew plant.</title>
        <authorList>
            <person name="Tsai I.J."/>
        </authorList>
    </citation>
    <scope>NUCLEOTIDE SEQUENCE [LARGE SCALE GENOMIC DNA]</scope>
    <source>
        <strain evidence="3">169a</strain>
    </source>
</reference>
<organism evidence="3 4">
    <name type="scientific">Acrodontium crateriforme</name>
    <dbReference type="NCBI Taxonomy" id="150365"/>
    <lineage>
        <taxon>Eukaryota</taxon>
        <taxon>Fungi</taxon>
        <taxon>Dikarya</taxon>
        <taxon>Ascomycota</taxon>
        <taxon>Pezizomycotina</taxon>
        <taxon>Dothideomycetes</taxon>
        <taxon>Dothideomycetidae</taxon>
        <taxon>Mycosphaerellales</taxon>
        <taxon>Teratosphaeriaceae</taxon>
        <taxon>Acrodontium</taxon>
    </lineage>
</organism>
<dbReference type="AlphaFoldDB" id="A0AAQ3M8L2"/>
<feature type="compositionally biased region" description="Basic and acidic residues" evidence="1">
    <location>
        <begin position="205"/>
        <end position="222"/>
    </location>
</feature>
<name>A0AAQ3M8L2_9PEZI</name>
<feature type="compositionally biased region" description="Basic and acidic residues" evidence="1">
    <location>
        <begin position="235"/>
        <end position="271"/>
    </location>
</feature>
<feature type="compositionally biased region" description="Polar residues" evidence="1">
    <location>
        <begin position="654"/>
        <end position="670"/>
    </location>
</feature>
<gene>
    <name evidence="3" type="ORF">R9X50_00320400</name>
</gene>
<feature type="compositionally biased region" description="Basic residues" evidence="1">
    <location>
        <begin position="941"/>
        <end position="950"/>
    </location>
</feature>
<evidence type="ECO:0000313" key="4">
    <source>
        <dbReference type="Proteomes" id="UP001303373"/>
    </source>
</evidence>
<feature type="compositionally biased region" description="Basic and acidic residues" evidence="1">
    <location>
        <begin position="969"/>
        <end position="1005"/>
    </location>
</feature>
<feature type="compositionally biased region" description="Polar residues" evidence="1">
    <location>
        <begin position="835"/>
        <end position="854"/>
    </location>
</feature>
<feature type="compositionally biased region" description="Polar residues" evidence="1">
    <location>
        <begin position="955"/>
        <end position="966"/>
    </location>
</feature>
<feature type="compositionally biased region" description="Low complexity" evidence="1">
    <location>
        <begin position="622"/>
        <end position="634"/>
    </location>
</feature>
<evidence type="ECO:0000259" key="2">
    <source>
        <dbReference type="Pfam" id="PF12868"/>
    </source>
</evidence>
<protein>
    <recommendedName>
        <fullName evidence="2">DUF3824 domain-containing protein</fullName>
    </recommendedName>
</protein>
<evidence type="ECO:0000313" key="3">
    <source>
        <dbReference type="EMBL" id="WPH00377.1"/>
    </source>
</evidence>
<feature type="compositionally biased region" description="Basic and acidic residues" evidence="1">
    <location>
        <begin position="127"/>
        <end position="152"/>
    </location>
</feature>
<feature type="region of interest" description="Disordered" evidence="1">
    <location>
        <begin position="426"/>
        <end position="463"/>
    </location>
</feature>
<dbReference type="EMBL" id="CP138583">
    <property type="protein sequence ID" value="WPH00377.1"/>
    <property type="molecule type" value="Genomic_DNA"/>
</dbReference>
<dbReference type="Proteomes" id="UP001303373">
    <property type="component" value="Chromosome 4"/>
</dbReference>
<feature type="compositionally biased region" description="Basic residues" evidence="1">
    <location>
        <begin position="484"/>
        <end position="498"/>
    </location>
</feature>
<feature type="region of interest" description="Disordered" evidence="1">
    <location>
        <begin position="356"/>
        <end position="397"/>
    </location>
</feature>
<feature type="region of interest" description="Disordered" evidence="1">
    <location>
        <begin position="205"/>
        <end position="310"/>
    </location>
</feature>
<dbReference type="PANTHER" id="PTHR35487:SF1">
    <property type="entry name" value="DUF3824 DOMAIN-CONTAINING PROTEIN"/>
    <property type="match status" value="1"/>
</dbReference>
<feature type="compositionally biased region" description="Basic residues" evidence="1">
    <location>
        <begin position="378"/>
        <end position="392"/>
    </location>
</feature>
<sequence>MSVRGERIVYKERDREWEEPRKTTYTTVKRYKVPESTTTSSRKIWEEDEVKEDRMIVKRGDRREEEIDYRVTERMSDRSRDPPRRDVTYKVIERDSSDYTRRPSATRSEFRVVERDREVIRAPSPPEPERTREWRFERERDFSPPRRQEQPYELERYSKSTEFFQQPQPIIIRESAPQPIIIREERREPQQIIIRREEPHYEFIEREEVKDESRSLVRKEEPPSPAPVATPTVTEKSEKKEPDEDYFYERRIIERKRPDEYDRRTEIRPRDSASQYSSDDSYEYVRRERVVDGSRSRDHSPHHKRHLAEGALAGIAAGEIVRHHKKAQGEKPLGRGRSLIGGAALGAVGAEALSRVRSLHRGSRSRSRSSSREYRRDRRDRKGRRSRSRSKSMSRAQQLGGLAAVAAVGALAGYALKKGGNKDTVIIKDGDRRSRSRRRRSSYDSYMDGPPPDKALNPEHRNRRIAQAGLASAAAAGIWEKVRSRSRPKSRQRSKSRLRTGVPIAAAGLGGAALAGLYEKNKATKEAKKEAIIADEMHRGRERRSRSRSRPLGPYDDEYDRRRPNDRGLIAYGNDPIYPNDRPYYSDEEPGMYRRRHNGGSSAGSSPDNRRRSRSRNRHLGEAAAVGAAAGFAGHEMGKRRERSRVDRDRRSTESPTPKNHDSSNQSHSGQDPYAYDNDPVYSPPPMGHNSNYYPSGQQQNASYGHQQYPNSHYFPPPPTDDQSRGALPAEGQSAYPTYNPADYGQSGAHTRGGPADYTQVPNASNNQPYGQTYAPHGESEANLGAASYPPHDTFAGDNRRAPIDASGTAAHGQQHEGWRGAEGGGGSRDPENVSVPNIYNSTNTNITATNFGSTVPHAHVSDEGEHSDGSPSADGVNTTPRRARSASRVVFDLDQNTAHSPENHRNAGRRRGGPDDDGQLDRSLDGATDDGAPDPSQPQRGRKKKKSREHRSTAEQTQRDSSGLMNDQYDRPPARPHRADGHESDSTVDLPERFDENGNRKVSEDGLNSRFTALFGGGGGGLGDLLRNMSQSSRKPEREDGIEENSTSGNGRPGRISGQRLKRRTDGD</sequence>
<keyword evidence="4" id="KW-1185">Reference proteome</keyword>
<feature type="region of interest" description="Disordered" evidence="1">
    <location>
        <begin position="522"/>
        <end position="1069"/>
    </location>
</feature>
<feature type="compositionally biased region" description="Polar residues" evidence="1">
    <location>
        <begin position="689"/>
        <end position="711"/>
    </location>
</feature>
<dbReference type="Pfam" id="PF12868">
    <property type="entry name" value="DUF3824"/>
    <property type="match status" value="3"/>
</dbReference>
<dbReference type="InterPro" id="IPR024436">
    <property type="entry name" value="DUF3824"/>
</dbReference>
<feature type="compositionally biased region" description="Basic residues" evidence="1">
    <location>
        <begin position="540"/>
        <end position="549"/>
    </location>
</feature>
<feature type="compositionally biased region" description="Basic and acidic residues" evidence="1">
    <location>
        <begin position="283"/>
        <end position="299"/>
    </location>
</feature>